<name>A0ABT9NUM7_9ACTN</name>
<dbReference type="Proteomes" id="UP001240447">
    <property type="component" value="Unassembled WGS sequence"/>
</dbReference>
<evidence type="ECO:0000259" key="4">
    <source>
        <dbReference type="SMART" id="SM00822"/>
    </source>
</evidence>
<dbReference type="PRINTS" id="PR00081">
    <property type="entry name" value="GDHRDH"/>
</dbReference>
<dbReference type="SMART" id="SM00822">
    <property type="entry name" value="PKS_KR"/>
    <property type="match status" value="1"/>
</dbReference>
<dbReference type="InterPro" id="IPR036291">
    <property type="entry name" value="NAD(P)-bd_dom_sf"/>
</dbReference>
<dbReference type="InterPro" id="IPR020904">
    <property type="entry name" value="Sc_DH/Rdtase_CS"/>
</dbReference>
<dbReference type="EMBL" id="JAUSQM010000001">
    <property type="protein sequence ID" value="MDP9823859.1"/>
    <property type="molecule type" value="Genomic_DNA"/>
</dbReference>
<feature type="domain" description="Ketoreductase" evidence="4">
    <location>
        <begin position="2"/>
        <end position="174"/>
    </location>
</feature>
<dbReference type="RefSeq" id="WP_068120621.1">
    <property type="nucleotide sequence ID" value="NZ_CCXJ01000291.1"/>
</dbReference>
<dbReference type="SUPFAM" id="SSF51735">
    <property type="entry name" value="NAD(P)-binding Rossmann-fold domains"/>
    <property type="match status" value="1"/>
</dbReference>
<dbReference type="CDD" id="cd05233">
    <property type="entry name" value="SDR_c"/>
    <property type="match status" value="1"/>
</dbReference>
<dbReference type="NCBIfam" id="NF006073">
    <property type="entry name" value="PRK08219.1"/>
    <property type="match status" value="1"/>
</dbReference>
<dbReference type="PANTHER" id="PTHR44196:SF1">
    <property type="entry name" value="DEHYDROGENASE_REDUCTASE SDR FAMILY MEMBER 7B"/>
    <property type="match status" value="1"/>
</dbReference>
<organism evidence="5 6">
    <name type="scientific">Nocardioides massiliensis</name>
    <dbReference type="NCBI Taxonomy" id="1325935"/>
    <lineage>
        <taxon>Bacteria</taxon>
        <taxon>Bacillati</taxon>
        <taxon>Actinomycetota</taxon>
        <taxon>Actinomycetes</taxon>
        <taxon>Propionibacteriales</taxon>
        <taxon>Nocardioidaceae</taxon>
        <taxon>Nocardioides</taxon>
    </lineage>
</organism>
<evidence type="ECO:0000313" key="6">
    <source>
        <dbReference type="Proteomes" id="UP001240447"/>
    </source>
</evidence>
<comment type="caution">
    <text evidence="5">The sequence shown here is derived from an EMBL/GenBank/DDBJ whole genome shotgun (WGS) entry which is preliminary data.</text>
</comment>
<dbReference type="InterPro" id="IPR002347">
    <property type="entry name" value="SDR_fam"/>
</dbReference>
<evidence type="ECO:0000256" key="1">
    <source>
        <dbReference type="ARBA" id="ARBA00006484"/>
    </source>
</evidence>
<evidence type="ECO:0000256" key="3">
    <source>
        <dbReference type="RuleBase" id="RU000363"/>
    </source>
</evidence>
<dbReference type="Gene3D" id="3.40.50.720">
    <property type="entry name" value="NAD(P)-binding Rossmann-like Domain"/>
    <property type="match status" value="1"/>
</dbReference>
<comment type="similarity">
    <text evidence="1 3">Belongs to the short-chain dehydrogenases/reductases (SDR) family.</text>
</comment>
<keyword evidence="2" id="KW-0560">Oxidoreductase</keyword>
<evidence type="ECO:0000256" key="2">
    <source>
        <dbReference type="ARBA" id="ARBA00023002"/>
    </source>
</evidence>
<reference evidence="5 6" key="1">
    <citation type="submission" date="2023-07" db="EMBL/GenBank/DDBJ databases">
        <title>Sequencing the genomes of 1000 actinobacteria strains.</title>
        <authorList>
            <person name="Klenk H.-P."/>
        </authorList>
    </citation>
    <scope>NUCLEOTIDE SEQUENCE [LARGE SCALE GENOMIC DNA]</scope>
    <source>
        <strain evidence="5 6">GD13</strain>
    </source>
</reference>
<proteinExistence type="inferred from homology"/>
<dbReference type="PROSITE" id="PS00061">
    <property type="entry name" value="ADH_SHORT"/>
    <property type="match status" value="1"/>
</dbReference>
<sequence length="227" mass="23377">MAIYLLTGAGSGIGAALATVLHERGDELVLLARSGERAEELSSRYPGARALVADLAEADAVAGLAADLPARLDGVVHSAGVVELGDVEGQDLGAWRHTLEVNLLAPVALTRVALPALRAGAGRVVLVNSGQGLGAAPGWASYAASKHGLKAFADSLRQEEKAHGVQVISVYPGRTATPMQEQVHAHEGAPYDARAWTRPESVAATIVHALDIGADAALTDITVRPGR</sequence>
<protein>
    <submittedName>
        <fullName evidence="5">Short-subunit dehydrogenase</fullName>
    </submittedName>
</protein>
<dbReference type="PRINTS" id="PR00080">
    <property type="entry name" value="SDRFAMILY"/>
</dbReference>
<keyword evidence="6" id="KW-1185">Reference proteome</keyword>
<dbReference type="PANTHER" id="PTHR44196">
    <property type="entry name" value="DEHYDROGENASE/REDUCTASE SDR FAMILY MEMBER 7B"/>
    <property type="match status" value="1"/>
</dbReference>
<evidence type="ECO:0000313" key="5">
    <source>
        <dbReference type="EMBL" id="MDP9823859.1"/>
    </source>
</evidence>
<dbReference type="Pfam" id="PF00106">
    <property type="entry name" value="adh_short"/>
    <property type="match status" value="1"/>
</dbReference>
<gene>
    <name evidence="5" type="ORF">J2S59_003668</name>
</gene>
<dbReference type="InterPro" id="IPR057326">
    <property type="entry name" value="KR_dom"/>
</dbReference>
<accession>A0ABT9NUM7</accession>